<dbReference type="GO" id="GO:0008429">
    <property type="term" value="F:phosphatidylethanolamine binding"/>
    <property type="evidence" value="ECO:0007669"/>
    <property type="project" value="TreeGrafter"/>
</dbReference>
<dbReference type="InterPro" id="IPR051634">
    <property type="entry name" value="Extended_Synaptotagmin"/>
</dbReference>
<protein>
    <recommendedName>
        <fullName evidence="1">C2 domain-containing protein</fullName>
    </recommendedName>
</protein>
<name>A0A1D1WA35_RAMVA</name>
<dbReference type="Pfam" id="PF00168">
    <property type="entry name" value="C2"/>
    <property type="match status" value="2"/>
</dbReference>
<dbReference type="GO" id="GO:0005544">
    <property type="term" value="F:calcium-dependent phospholipid binding"/>
    <property type="evidence" value="ECO:0007669"/>
    <property type="project" value="TreeGrafter"/>
</dbReference>
<dbReference type="PANTHER" id="PTHR45761:SF1">
    <property type="entry name" value="EXTENDED SYNAPTOTAGMIN-LIKE PROTEIN 2, ISOFORM C"/>
    <property type="match status" value="1"/>
</dbReference>
<evidence type="ECO:0000313" key="2">
    <source>
        <dbReference type="EMBL" id="GAV09278.1"/>
    </source>
</evidence>
<dbReference type="GO" id="GO:0035091">
    <property type="term" value="F:phosphatidylinositol binding"/>
    <property type="evidence" value="ECO:0007669"/>
    <property type="project" value="TreeGrafter"/>
</dbReference>
<dbReference type="InterPro" id="IPR000008">
    <property type="entry name" value="C2_dom"/>
</dbReference>
<dbReference type="OrthoDB" id="1029639at2759"/>
<evidence type="ECO:0000259" key="1">
    <source>
        <dbReference type="PROSITE" id="PS50004"/>
    </source>
</evidence>
<dbReference type="GO" id="GO:0005789">
    <property type="term" value="C:endoplasmic reticulum membrane"/>
    <property type="evidence" value="ECO:0007669"/>
    <property type="project" value="TreeGrafter"/>
</dbReference>
<dbReference type="STRING" id="947166.A0A1D1WA35"/>
<dbReference type="PRINTS" id="PR00360">
    <property type="entry name" value="C2DOMAIN"/>
</dbReference>
<gene>
    <name evidence="2" type="primary">RvY_18847-1</name>
    <name evidence="2" type="synonym">RvY_18847.1</name>
    <name evidence="2" type="ORF">RvY_18847</name>
</gene>
<keyword evidence="3" id="KW-1185">Reference proteome</keyword>
<dbReference type="GO" id="GO:0031210">
    <property type="term" value="F:phosphatidylcholine binding"/>
    <property type="evidence" value="ECO:0007669"/>
    <property type="project" value="TreeGrafter"/>
</dbReference>
<dbReference type="InterPro" id="IPR035892">
    <property type="entry name" value="C2_domain_sf"/>
</dbReference>
<organism evidence="2 3">
    <name type="scientific">Ramazzottius varieornatus</name>
    <name type="common">Water bear</name>
    <name type="synonym">Tardigrade</name>
    <dbReference type="NCBI Taxonomy" id="947166"/>
    <lineage>
        <taxon>Eukaryota</taxon>
        <taxon>Metazoa</taxon>
        <taxon>Ecdysozoa</taxon>
        <taxon>Tardigrada</taxon>
        <taxon>Eutardigrada</taxon>
        <taxon>Parachela</taxon>
        <taxon>Hypsibioidea</taxon>
        <taxon>Ramazzottiidae</taxon>
        <taxon>Ramazzottius</taxon>
    </lineage>
</organism>
<reference evidence="2 3" key="1">
    <citation type="journal article" date="2016" name="Nat. Commun.">
        <title>Extremotolerant tardigrade genome and improved radiotolerance of human cultured cells by tardigrade-unique protein.</title>
        <authorList>
            <person name="Hashimoto T."/>
            <person name="Horikawa D.D."/>
            <person name="Saito Y."/>
            <person name="Kuwahara H."/>
            <person name="Kozuka-Hata H."/>
            <person name="Shin-I T."/>
            <person name="Minakuchi Y."/>
            <person name="Ohishi K."/>
            <person name="Motoyama A."/>
            <person name="Aizu T."/>
            <person name="Enomoto A."/>
            <person name="Kondo K."/>
            <person name="Tanaka S."/>
            <person name="Hara Y."/>
            <person name="Koshikawa S."/>
            <person name="Sagara H."/>
            <person name="Miura T."/>
            <person name="Yokobori S."/>
            <person name="Miyagawa K."/>
            <person name="Suzuki Y."/>
            <person name="Kubo T."/>
            <person name="Oyama M."/>
            <person name="Kohara Y."/>
            <person name="Fujiyama A."/>
            <person name="Arakawa K."/>
            <person name="Katayama T."/>
            <person name="Toyoda A."/>
            <person name="Kunieda T."/>
        </authorList>
    </citation>
    <scope>NUCLEOTIDE SEQUENCE [LARGE SCALE GENOMIC DNA]</scope>
    <source>
        <strain evidence="2 3">YOKOZUNA-1</strain>
    </source>
</reference>
<dbReference type="Gene3D" id="2.60.40.150">
    <property type="entry name" value="C2 domain"/>
    <property type="match status" value="2"/>
</dbReference>
<comment type="caution">
    <text evidence="2">The sequence shown here is derived from an EMBL/GenBank/DDBJ whole genome shotgun (WGS) entry which is preliminary data.</text>
</comment>
<dbReference type="PROSITE" id="PS50004">
    <property type="entry name" value="C2"/>
    <property type="match status" value="2"/>
</dbReference>
<evidence type="ECO:0000313" key="3">
    <source>
        <dbReference type="Proteomes" id="UP000186922"/>
    </source>
</evidence>
<dbReference type="GO" id="GO:0005509">
    <property type="term" value="F:calcium ion binding"/>
    <property type="evidence" value="ECO:0007669"/>
    <property type="project" value="TreeGrafter"/>
</dbReference>
<feature type="domain" description="C2" evidence="1">
    <location>
        <begin position="190"/>
        <end position="316"/>
    </location>
</feature>
<accession>A0A1D1WA35</accession>
<feature type="domain" description="C2" evidence="1">
    <location>
        <begin position="43"/>
        <end position="168"/>
    </location>
</feature>
<dbReference type="SUPFAM" id="SSF49562">
    <property type="entry name" value="C2 domain (Calcium/lipid-binding domain, CaLB)"/>
    <property type="match status" value="2"/>
</dbReference>
<dbReference type="EMBL" id="BDGG01000021">
    <property type="protein sequence ID" value="GAV09278.1"/>
    <property type="molecule type" value="Genomic_DNA"/>
</dbReference>
<dbReference type="SMART" id="SM00239">
    <property type="entry name" value="C2"/>
    <property type="match status" value="2"/>
</dbReference>
<dbReference type="AlphaFoldDB" id="A0A1D1WA35"/>
<sequence>MNEPTIDFNMTNLLNAPGFGTLKSTVMSIAKENIRWYLVLPNKISVPFGEIHYKDFMFVPPVGIVRVHVVGGRNLPVTDRVNSMLGTGSSDPYVVLQLGAREARTKGKKKTLNPVFDEMFDFMVTEPQGQRLILTLWDADMVKDELIGEVRIDIAFLQKTADTADYWHFISGPSKGQLNIRLTWLELTTSKSDLTAAIHEVNVLTPYGVFAPLSTGILVVLIDSAQQLPMVGTTWGKERLPNPSVVLTLSAQKFVSRVLLRTQNPVWEQFTIFYVNNPLVENLSILVKDDISPAPLGTYTFPLASLLEVRGPSSVAIQVYC</sequence>
<dbReference type="Proteomes" id="UP000186922">
    <property type="component" value="Unassembled WGS sequence"/>
</dbReference>
<dbReference type="PANTHER" id="PTHR45761">
    <property type="entry name" value="EXTENDED SYNAPTOTAGMIN-LIKE PROTEIN 2, ISOFORM C"/>
    <property type="match status" value="1"/>
</dbReference>
<proteinExistence type="predicted"/>